<dbReference type="Pfam" id="PF00078">
    <property type="entry name" value="RVT_1"/>
    <property type="match status" value="1"/>
</dbReference>
<evidence type="ECO:0000256" key="2">
    <source>
        <dbReference type="ARBA" id="ARBA00022490"/>
    </source>
</evidence>
<dbReference type="SMART" id="SM00320">
    <property type="entry name" value="WD40"/>
    <property type="match status" value="3"/>
</dbReference>
<dbReference type="InterPro" id="IPR036322">
    <property type="entry name" value="WD40_repeat_dom_sf"/>
</dbReference>
<evidence type="ECO:0000256" key="9">
    <source>
        <dbReference type="SAM" id="MobiDB-lite"/>
    </source>
</evidence>
<accession>A0AA88KWC1</accession>
<keyword evidence="12" id="KW-1185">Reference proteome</keyword>
<proteinExistence type="inferred from homology"/>
<dbReference type="InterPro" id="IPR051973">
    <property type="entry name" value="tRNA_Anticodon_Mtase-Reg"/>
</dbReference>
<dbReference type="GO" id="GO:0030488">
    <property type="term" value="P:tRNA methylation"/>
    <property type="evidence" value="ECO:0007669"/>
    <property type="project" value="TreeGrafter"/>
</dbReference>
<sequence length="597" mass="67809">MKNKSGIEDTTSDTDVISQPGNKRLRQESTSSTEHREQDNNLSNEMQVFPVIIKVIQKEDDSKIGKFSKNIDYILQDENNDLLWDPADKANLFAKKFLAKRENLPDLTPAEKQIIKSKIKNLMMEIDPNDTEFTEEELERVIQSLPSNKSLGMDGVTYDIIKNLGPTSREFLLRLYNTCLNIKSTSQIRIYGKEIELFFVKSGVNQGCVLSPILVNCCIDWVLENVLMQHNGAQIGENLSLTNLDYADDVEILSDAEHAQKMLDNIVEWSNLIGLKPHFRYSGHIEGEDVSNMVLFAGTVFQEILIWSPTLQNSSATCRVLHRLKGHQGVIFSLAYCQKRQLICSTSDDRSIRTWKVDFSMCDSSFKWEDATIVPHLVLHGHSARVWRSLLLEDVIVSAGEDSFICLWSYEGELLDKWQSHDGASVRCIDYSEDTKLLYSSGDDGGVFAWRIEERKPFVSEKLGFPSNDAGHPSNVIILPSGELLVIDSNGIIFKKVQNKWTQILNDFKVENATLVKAGEKYFCLGKMVGDILFYFLDDLESDKLLSSIYLKEGVVSLHWVDKQSIVVCGRHGILNLIMLSEWICLLTYDMFDLTML</sequence>
<dbReference type="AlphaFoldDB" id="A0AA88KWC1"/>
<name>A0AA88KWC1_ARTSF</name>
<comment type="subcellular location">
    <subcellularLocation>
        <location evidence="1">Cytoplasm</location>
    </subcellularLocation>
</comment>
<comment type="similarity">
    <text evidence="6">Belongs to the WD repeat WDR6 family.</text>
</comment>
<dbReference type="GO" id="GO:0005737">
    <property type="term" value="C:cytoplasm"/>
    <property type="evidence" value="ECO:0007669"/>
    <property type="project" value="UniProtKB-SubCell"/>
</dbReference>
<evidence type="ECO:0000256" key="4">
    <source>
        <dbReference type="ARBA" id="ARBA00022694"/>
    </source>
</evidence>
<evidence type="ECO:0000256" key="6">
    <source>
        <dbReference type="ARBA" id="ARBA00038255"/>
    </source>
</evidence>
<dbReference type="PANTHER" id="PTHR14344">
    <property type="entry name" value="WD REPEAT PROTEIN"/>
    <property type="match status" value="1"/>
</dbReference>
<keyword evidence="5" id="KW-0677">Repeat</keyword>
<feature type="domain" description="Reverse transcriptase" evidence="10">
    <location>
        <begin position="180"/>
        <end position="276"/>
    </location>
</feature>
<feature type="repeat" description="WD" evidence="8">
    <location>
        <begin position="324"/>
        <end position="358"/>
    </location>
</feature>
<evidence type="ECO:0000313" key="12">
    <source>
        <dbReference type="Proteomes" id="UP001187531"/>
    </source>
</evidence>
<dbReference type="InterPro" id="IPR001680">
    <property type="entry name" value="WD40_rpt"/>
</dbReference>
<protein>
    <recommendedName>
        <fullName evidence="7">tRNA (34-2'-O)-methyltransferase regulator WDR6</fullName>
    </recommendedName>
</protein>
<keyword evidence="3 8" id="KW-0853">WD repeat</keyword>
<dbReference type="Pfam" id="PF00400">
    <property type="entry name" value="WD40"/>
    <property type="match status" value="2"/>
</dbReference>
<dbReference type="Proteomes" id="UP001187531">
    <property type="component" value="Unassembled WGS sequence"/>
</dbReference>
<dbReference type="SUPFAM" id="SSF50978">
    <property type="entry name" value="WD40 repeat-like"/>
    <property type="match status" value="1"/>
</dbReference>
<dbReference type="PROSITE" id="PS50294">
    <property type="entry name" value="WD_REPEATS_REGION"/>
    <property type="match status" value="1"/>
</dbReference>
<evidence type="ECO:0000313" key="11">
    <source>
        <dbReference type="EMBL" id="KAK2709753.1"/>
    </source>
</evidence>
<dbReference type="EMBL" id="JAVRJZ010000017">
    <property type="protein sequence ID" value="KAK2709753.1"/>
    <property type="molecule type" value="Genomic_DNA"/>
</dbReference>
<gene>
    <name evidence="11" type="ORF">QYM36_013431</name>
</gene>
<dbReference type="InterPro" id="IPR000477">
    <property type="entry name" value="RT_dom"/>
</dbReference>
<feature type="repeat" description="WD" evidence="8">
    <location>
        <begin position="419"/>
        <end position="460"/>
    </location>
</feature>
<feature type="non-terminal residue" evidence="11">
    <location>
        <position position="1"/>
    </location>
</feature>
<evidence type="ECO:0000256" key="5">
    <source>
        <dbReference type="ARBA" id="ARBA00022737"/>
    </source>
</evidence>
<keyword evidence="2" id="KW-0963">Cytoplasm</keyword>
<evidence type="ECO:0000256" key="1">
    <source>
        <dbReference type="ARBA" id="ARBA00004496"/>
    </source>
</evidence>
<evidence type="ECO:0000259" key="10">
    <source>
        <dbReference type="Pfam" id="PF00078"/>
    </source>
</evidence>
<keyword evidence="4" id="KW-0819">tRNA processing</keyword>
<dbReference type="PANTHER" id="PTHR14344:SF3">
    <property type="entry name" value="WD REPEAT-CONTAINING PROTEIN 6"/>
    <property type="match status" value="1"/>
</dbReference>
<evidence type="ECO:0000256" key="3">
    <source>
        <dbReference type="ARBA" id="ARBA00022574"/>
    </source>
</evidence>
<dbReference type="Gene3D" id="2.130.10.10">
    <property type="entry name" value="YVTN repeat-like/Quinoprotein amine dehydrogenase"/>
    <property type="match status" value="1"/>
</dbReference>
<evidence type="ECO:0000256" key="8">
    <source>
        <dbReference type="PROSITE-ProRule" id="PRU00221"/>
    </source>
</evidence>
<organism evidence="11 12">
    <name type="scientific">Artemia franciscana</name>
    <name type="common">Brine shrimp</name>
    <name type="synonym">Artemia sanfranciscana</name>
    <dbReference type="NCBI Taxonomy" id="6661"/>
    <lineage>
        <taxon>Eukaryota</taxon>
        <taxon>Metazoa</taxon>
        <taxon>Ecdysozoa</taxon>
        <taxon>Arthropoda</taxon>
        <taxon>Crustacea</taxon>
        <taxon>Branchiopoda</taxon>
        <taxon>Anostraca</taxon>
        <taxon>Artemiidae</taxon>
        <taxon>Artemia</taxon>
    </lineage>
</organism>
<dbReference type="PROSITE" id="PS50082">
    <property type="entry name" value="WD_REPEATS_2"/>
    <property type="match status" value="2"/>
</dbReference>
<comment type="caution">
    <text evidence="11">The sequence shown here is derived from an EMBL/GenBank/DDBJ whole genome shotgun (WGS) entry which is preliminary data.</text>
</comment>
<reference evidence="11" key="1">
    <citation type="submission" date="2023-07" db="EMBL/GenBank/DDBJ databases">
        <title>Chromosome-level genome assembly of Artemia franciscana.</title>
        <authorList>
            <person name="Jo E."/>
        </authorList>
    </citation>
    <scope>NUCLEOTIDE SEQUENCE</scope>
    <source>
        <tissue evidence="11">Whole body</tissue>
    </source>
</reference>
<feature type="region of interest" description="Disordered" evidence="9">
    <location>
        <begin position="1"/>
        <end position="43"/>
    </location>
</feature>
<evidence type="ECO:0000256" key="7">
    <source>
        <dbReference type="ARBA" id="ARBA00040154"/>
    </source>
</evidence>
<dbReference type="InterPro" id="IPR015943">
    <property type="entry name" value="WD40/YVTN_repeat-like_dom_sf"/>
</dbReference>